<dbReference type="EMBL" id="FPAG01000005">
    <property type="protein sequence ID" value="SFS82416.1"/>
    <property type="molecule type" value="Genomic_DNA"/>
</dbReference>
<dbReference type="AlphaFoldDB" id="A0A1I6SZS4"/>
<dbReference type="InterPro" id="IPR025667">
    <property type="entry name" value="SprB_repeat"/>
</dbReference>
<feature type="domain" description="PKD" evidence="1">
    <location>
        <begin position="176"/>
        <end position="249"/>
    </location>
</feature>
<dbReference type="InterPro" id="IPR022409">
    <property type="entry name" value="PKD/Chitinase_dom"/>
</dbReference>
<evidence type="ECO:0000313" key="3">
    <source>
        <dbReference type="Proteomes" id="UP000183209"/>
    </source>
</evidence>
<feature type="non-terminal residue" evidence="2">
    <location>
        <position position="602"/>
    </location>
</feature>
<accession>A0A1I6SZS4</accession>
<dbReference type="Proteomes" id="UP000183209">
    <property type="component" value="Unassembled WGS sequence"/>
</dbReference>
<dbReference type="CDD" id="cd00146">
    <property type="entry name" value="PKD"/>
    <property type="match status" value="1"/>
</dbReference>
<evidence type="ECO:0000313" key="2">
    <source>
        <dbReference type="EMBL" id="SFS82416.1"/>
    </source>
</evidence>
<sequence>MPKYNVVNKLLLLAFMLLVNIGIGYSQGGCNSNDFTVNNFYIGDINGNPITTTCTPGTPQSAYLYASFTKNTNADRYSLNVQFNLEINDIVTINNYNDCFYNQQVIPTNTSIQLFQIDYTCGDKIEVTNILLNWETTADPCGPANSKGKCFNDVPGFEVDAPLVANFSYINPCNSLQVDFTDLTTGGENDEDYTYSWNFGDGNTSIEDSPSHIYGSTGDYTVTLTITDFDGLVDTQTYTVTVYPSVSAILDSKSNVLCSGNADGSISITASGGDETYSYNWTGPNGFTSSDEDLIDLEAGTYDLVVTDSRGCEYTNSYEINVSDNTDPIITAPTDKDVEGCDTDDITNGGLTALPYSPTSATITEAQYTAEGGSFVEDNVALITYKDEISGTCPIVVTRTFTITDNCGATAFDTQLINIDDTIPPVITGGGPEVVECDGSGNTAAYNAWLMSNGGATATDACDDDVSWSWVVLSTTDNCGGTLVRHIRFNATDNCNNTSWYETTFTIEDTTDPTFTVPADITIECDDDETDLSLTGDVTDEADNCDTTLDATYSDSVAAGACANASVITRTWTLTDDCGNTTEQDQIITVQDSTDPTFTVPA</sequence>
<organism evidence="2 3">
    <name type="scientific">Zhouia amylolytica</name>
    <dbReference type="NCBI Taxonomy" id="376730"/>
    <lineage>
        <taxon>Bacteria</taxon>
        <taxon>Pseudomonadati</taxon>
        <taxon>Bacteroidota</taxon>
        <taxon>Flavobacteriia</taxon>
        <taxon>Flavobacteriales</taxon>
        <taxon>Flavobacteriaceae</taxon>
        <taxon>Zhouia</taxon>
    </lineage>
</organism>
<dbReference type="Pfam" id="PF13573">
    <property type="entry name" value="SprB"/>
    <property type="match status" value="1"/>
</dbReference>
<dbReference type="InterPro" id="IPR000601">
    <property type="entry name" value="PKD_dom"/>
</dbReference>
<dbReference type="SMART" id="SM00089">
    <property type="entry name" value="PKD"/>
    <property type="match status" value="1"/>
</dbReference>
<dbReference type="SUPFAM" id="SSF49299">
    <property type="entry name" value="PKD domain"/>
    <property type="match status" value="1"/>
</dbReference>
<name>A0A1I6SZS4_9FLAO</name>
<dbReference type="InterPro" id="IPR013783">
    <property type="entry name" value="Ig-like_fold"/>
</dbReference>
<dbReference type="InterPro" id="IPR035986">
    <property type="entry name" value="PKD_dom_sf"/>
</dbReference>
<dbReference type="Pfam" id="PF18911">
    <property type="entry name" value="PKD_4"/>
    <property type="match status" value="1"/>
</dbReference>
<dbReference type="PROSITE" id="PS50093">
    <property type="entry name" value="PKD"/>
    <property type="match status" value="1"/>
</dbReference>
<protein>
    <submittedName>
        <fullName evidence="2">SprB repeat-containing protein</fullName>
    </submittedName>
</protein>
<evidence type="ECO:0000259" key="1">
    <source>
        <dbReference type="PROSITE" id="PS50093"/>
    </source>
</evidence>
<proteinExistence type="predicted"/>
<gene>
    <name evidence="2" type="ORF">SAMN04487906_1752</name>
</gene>
<reference evidence="2 3" key="1">
    <citation type="submission" date="2016-10" db="EMBL/GenBank/DDBJ databases">
        <authorList>
            <person name="de Groot N.N."/>
        </authorList>
    </citation>
    <scope>NUCLEOTIDE SEQUENCE [LARGE SCALE GENOMIC DNA]</scope>
    <source>
        <strain evidence="2 3">CGMCC 1.6114</strain>
    </source>
</reference>
<dbReference type="Gene3D" id="2.60.40.10">
    <property type="entry name" value="Immunoglobulins"/>
    <property type="match status" value="2"/>
</dbReference>